<evidence type="ECO:0000313" key="1">
    <source>
        <dbReference type="EMBL" id="PHP65946.1"/>
    </source>
</evidence>
<evidence type="ECO:0000313" key="2">
    <source>
        <dbReference type="Proteomes" id="UP000221168"/>
    </source>
</evidence>
<protein>
    <recommendedName>
        <fullName evidence="3">Copper chaperone PCu(A)C</fullName>
    </recommendedName>
</protein>
<organism evidence="1 2">
    <name type="scientific">Zhengella mangrovi</name>
    <dbReference type="NCBI Taxonomy" id="1982044"/>
    <lineage>
        <taxon>Bacteria</taxon>
        <taxon>Pseudomonadati</taxon>
        <taxon>Pseudomonadota</taxon>
        <taxon>Alphaproteobacteria</taxon>
        <taxon>Hyphomicrobiales</taxon>
        <taxon>Notoacmeibacteraceae</taxon>
        <taxon>Zhengella</taxon>
    </lineage>
</organism>
<proteinExistence type="predicted"/>
<dbReference type="AlphaFoldDB" id="A0A2G1QK87"/>
<sequence>MREKGAKTMASWSRPAGPGADRRLCLLLAALAALAGGHAALAAGPSLSLQDAWFRMVVPGRPAAGYFTLRNDGDTRATLVGAASPACGMASLHRSMESDGVVKMVPVEAIAVPAHGELRFAPGGYHVMCMQPAAAMAPGAAVSLTLRFADGTSLTAQVPVKSATGG</sequence>
<name>A0A2G1QK87_9HYPH</name>
<dbReference type="SUPFAM" id="SSF110087">
    <property type="entry name" value="DR1885-like metal-binding protein"/>
    <property type="match status" value="1"/>
</dbReference>
<accession>A0A2G1QK87</accession>
<comment type="caution">
    <text evidence="1">The sequence shown here is derived from an EMBL/GenBank/DDBJ whole genome shotgun (WGS) entry which is preliminary data.</text>
</comment>
<dbReference type="PANTHER" id="PTHR36302:SF1">
    <property type="entry name" value="COPPER CHAPERONE PCU(A)C"/>
    <property type="match status" value="1"/>
</dbReference>
<dbReference type="InterPro" id="IPR058248">
    <property type="entry name" value="Lxx211020-like"/>
</dbReference>
<dbReference type="InterPro" id="IPR007410">
    <property type="entry name" value="LpqE-like"/>
</dbReference>
<dbReference type="PANTHER" id="PTHR36302">
    <property type="entry name" value="BLR7088 PROTEIN"/>
    <property type="match status" value="1"/>
</dbReference>
<dbReference type="EMBL" id="PDVP01000011">
    <property type="protein sequence ID" value="PHP65946.1"/>
    <property type="molecule type" value="Genomic_DNA"/>
</dbReference>
<keyword evidence="2" id="KW-1185">Reference proteome</keyword>
<dbReference type="Proteomes" id="UP000221168">
    <property type="component" value="Unassembled WGS sequence"/>
</dbReference>
<dbReference type="Pfam" id="PF04314">
    <property type="entry name" value="PCuAC"/>
    <property type="match status" value="1"/>
</dbReference>
<reference evidence="1 2" key="1">
    <citation type="submission" date="2017-10" db="EMBL/GenBank/DDBJ databases">
        <title>Sedimentibacterium mangrovi gen. nov., sp. nov., a novel member of family Phyllobacteriacea isolated from mangrove sediment.</title>
        <authorList>
            <person name="Liao H."/>
            <person name="Tian Y."/>
        </authorList>
    </citation>
    <scope>NUCLEOTIDE SEQUENCE [LARGE SCALE GENOMIC DNA]</scope>
    <source>
        <strain evidence="1 2">X9-2-2</strain>
    </source>
</reference>
<gene>
    <name evidence="1" type="ORF">CSC94_16645</name>
</gene>
<dbReference type="OrthoDB" id="9796962at2"/>
<evidence type="ECO:0008006" key="3">
    <source>
        <dbReference type="Google" id="ProtNLM"/>
    </source>
</evidence>
<dbReference type="Gene3D" id="2.60.40.1890">
    <property type="entry name" value="PCu(A)C copper chaperone"/>
    <property type="match status" value="1"/>
</dbReference>
<dbReference type="InterPro" id="IPR036182">
    <property type="entry name" value="PCuAC_sf"/>
</dbReference>